<dbReference type="AlphaFoldDB" id="A0A4W4GX64"/>
<reference evidence="1" key="4">
    <citation type="submission" date="2025-08" db="UniProtKB">
        <authorList>
            <consortium name="Ensembl"/>
        </authorList>
    </citation>
    <scope>IDENTIFICATION</scope>
</reference>
<keyword evidence="2" id="KW-1185">Reference proteome</keyword>
<organism evidence="1 2">
    <name type="scientific">Electrophorus electricus</name>
    <name type="common">Electric eel</name>
    <name type="synonym">Gymnotus electricus</name>
    <dbReference type="NCBI Taxonomy" id="8005"/>
    <lineage>
        <taxon>Eukaryota</taxon>
        <taxon>Metazoa</taxon>
        <taxon>Chordata</taxon>
        <taxon>Craniata</taxon>
        <taxon>Vertebrata</taxon>
        <taxon>Euteleostomi</taxon>
        <taxon>Actinopterygii</taxon>
        <taxon>Neopterygii</taxon>
        <taxon>Teleostei</taxon>
        <taxon>Ostariophysi</taxon>
        <taxon>Gymnotiformes</taxon>
        <taxon>Gymnotoidei</taxon>
        <taxon>Gymnotidae</taxon>
        <taxon>Electrophorus</taxon>
    </lineage>
</organism>
<gene>
    <name evidence="1" type="primary">MRPL57</name>
</gene>
<dbReference type="GeneTree" id="ENSGT00390000008171"/>
<dbReference type="STRING" id="8005.ENSEEEP00000041032"/>
<name>A0A4W4GX64_ELEEL</name>
<dbReference type="Ensembl" id="ENSEEET00000041506.2">
    <property type="protein sequence ID" value="ENSEEEP00000041032.2"/>
    <property type="gene ID" value="ENSEEEG00000019432.2"/>
</dbReference>
<accession>A0A4W4GX64</accession>
<dbReference type="Proteomes" id="UP000314983">
    <property type="component" value="Chromosome 13"/>
</dbReference>
<dbReference type="Pfam" id="PF14978">
    <property type="entry name" value="MRP-63"/>
    <property type="match status" value="1"/>
</dbReference>
<dbReference type="GO" id="GO:0003735">
    <property type="term" value="F:structural constituent of ribosome"/>
    <property type="evidence" value="ECO:0007669"/>
    <property type="project" value="TreeGrafter"/>
</dbReference>
<dbReference type="InterPro" id="IPR016576">
    <property type="entry name" value="Ribosomal_mL63"/>
</dbReference>
<protein>
    <recommendedName>
        <fullName evidence="3">Ribosomal protein 63, mitochondrial</fullName>
    </recommendedName>
</protein>
<evidence type="ECO:0000313" key="1">
    <source>
        <dbReference type="Ensembl" id="ENSEEEP00000041032.2"/>
    </source>
</evidence>
<evidence type="ECO:0008006" key="3">
    <source>
        <dbReference type="Google" id="ProtNLM"/>
    </source>
</evidence>
<dbReference type="GeneID" id="113583667"/>
<dbReference type="GO" id="GO:0032543">
    <property type="term" value="P:mitochondrial translation"/>
    <property type="evidence" value="ECO:0007669"/>
    <property type="project" value="TreeGrafter"/>
</dbReference>
<dbReference type="PIRSF" id="PIRSF011124">
    <property type="entry name" value="MRP63"/>
    <property type="match status" value="1"/>
</dbReference>
<dbReference type="OMA" id="QEFGHAA"/>
<dbReference type="RefSeq" id="XP_026875916.2">
    <property type="nucleotide sequence ID" value="XM_027020115.2"/>
</dbReference>
<reference evidence="2" key="1">
    <citation type="journal article" date="2014" name="Science">
        <title>Nonhuman genetics. Genomic basis for the convergent evolution of electric organs.</title>
        <authorList>
            <person name="Gallant J.R."/>
            <person name="Traeger L.L."/>
            <person name="Volkening J.D."/>
            <person name="Moffett H."/>
            <person name="Chen P.H."/>
            <person name="Novina C.D."/>
            <person name="Phillips G.N.Jr."/>
            <person name="Anand R."/>
            <person name="Wells G.B."/>
            <person name="Pinch M."/>
            <person name="Guth R."/>
            <person name="Unguez G.A."/>
            <person name="Albert J.S."/>
            <person name="Zakon H.H."/>
            <person name="Samanta M.P."/>
            <person name="Sussman M.R."/>
        </authorList>
    </citation>
    <scope>NUCLEOTIDE SEQUENCE [LARGE SCALE GENOMIC DNA]</scope>
</reference>
<dbReference type="GO" id="GO:0005761">
    <property type="term" value="C:mitochondrial ribosome"/>
    <property type="evidence" value="ECO:0007669"/>
    <property type="project" value="InterPro"/>
</dbReference>
<reference evidence="1" key="5">
    <citation type="submission" date="2025-09" db="UniProtKB">
        <authorList>
            <consortium name="Ensembl"/>
        </authorList>
    </citation>
    <scope>IDENTIFICATION</scope>
</reference>
<evidence type="ECO:0000313" key="2">
    <source>
        <dbReference type="Proteomes" id="UP000314983"/>
    </source>
</evidence>
<reference evidence="2" key="2">
    <citation type="journal article" date="2017" name="Sci. Adv.">
        <title>A tail of two voltages: Proteomic comparison of the three electric organs of the electric eel.</title>
        <authorList>
            <person name="Traeger L.L."/>
            <person name="Sabat G."/>
            <person name="Barrett-Wilt G.A."/>
            <person name="Wells G.B."/>
            <person name="Sussman M.R."/>
        </authorList>
    </citation>
    <scope>NUCLEOTIDE SEQUENCE [LARGE SCALE GENOMIC DNA]</scope>
</reference>
<dbReference type="PANTHER" id="PTHR14520:SF4">
    <property type="entry name" value="LARGE RIBOSOMAL SUBUNIT PROTEIN ML63"/>
    <property type="match status" value="1"/>
</dbReference>
<proteinExistence type="predicted"/>
<sequence length="127" mass="15394">MNIGATGEKVWHIEVKILKKVRSSMFLTLALFRKGIPGKQWIGKHRRPRAVTWQMKRNMLHKLEREAENEYWISRPYINQEQEYGHAAVRRQHTWMKIKAERQAKFPEHKYISDHLHHLNITKRWSS</sequence>
<reference evidence="1" key="3">
    <citation type="submission" date="2020-05" db="EMBL/GenBank/DDBJ databases">
        <title>Electrophorus electricus (electric eel) genome, fEleEle1, primary haplotype.</title>
        <authorList>
            <person name="Myers G."/>
            <person name="Meyer A."/>
            <person name="Fedrigo O."/>
            <person name="Formenti G."/>
            <person name="Rhie A."/>
            <person name="Tracey A."/>
            <person name="Sims Y."/>
            <person name="Jarvis E.D."/>
        </authorList>
    </citation>
    <scope>NUCLEOTIDE SEQUENCE [LARGE SCALE GENOMIC DNA]</scope>
</reference>
<dbReference type="PANTHER" id="PTHR14520">
    <property type="entry name" value="MITOCHONDRIAL RIBOSOMAL PROTEIN 63"/>
    <property type="match status" value="1"/>
</dbReference>